<dbReference type="SUPFAM" id="SSF53448">
    <property type="entry name" value="Nucleotide-diphospho-sugar transferases"/>
    <property type="match status" value="1"/>
</dbReference>
<keyword evidence="2" id="KW-1003">Cell membrane</keyword>
<feature type="domain" description="Glycosyltransferase 2-like" evidence="6">
    <location>
        <begin position="57"/>
        <end position="176"/>
    </location>
</feature>
<evidence type="ECO:0000256" key="5">
    <source>
        <dbReference type="ARBA" id="ARBA00023136"/>
    </source>
</evidence>
<organism evidence="7 8">
    <name type="scientific">Candidatus Woesebacteria bacterium GW2011_GWC2_45_9</name>
    <dbReference type="NCBI Taxonomy" id="1618589"/>
    <lineage>
        <taxon>Bacteria</taxon>
        <taxon>Candidatus Woeseibacteriota</taxon>
    </lineage>
</organism>
<name>A0A0G1N878_9BACT</name>
<evidence type="ECO:0000256" key="3">
    <source>
        <dbReference type="ARBA" id="ARBA00022676"/>
    </source>
</evidence>
<keyword evidence="5" id="KW-0472">Membrane</keyword>
<dbReference type="InterPro" id="IPR001173">
    <property type="entry name" value="Glyco_trans_2-like"/>
</dbReference>
<keyword evidence="4 7" id="KW-0808">Transferase</keyword>
<dbReference type="Gene3D" id="3.90.550.10">
    <property type="entry name" value="Spore Coat Polysaccharide Biosynthesis Protein SpsA, Chain A"/>
    <property type="match status" value="1"/>
</dbReference>
<proteinExistence type="predicted"/>
<gene>
    <name evidence="7" type="ORF">UX25_C0026G0004</name>
</gene>
<dbReference type="GO" id="GO:0016757">
    <property type="term" value="F:glycosyltransferase activity"/>
    <property type="evidence" value="ECO:0007669"/>
    <property type="project" value="UniProtKB-KW"/>
</dbReference>
<dbReference type="Pfam" id="PF00535">
    <property type="entry name" value="Glycos_transf_2"/>
    <property type="match status" value="1"/>
</dbReference>
<dbReference type="AlphaFoldDB" id="A0A0G1N878"/>
<protein>
    <submittedName>
        <fullName evidence="7">Glycosyl transferase family 2</fullName>
    </submittedName>
</protein>
<reference evidence="7 8" key="1">
    <citation type="journal article" date="2015" name="Nature">
        <title>rRNA introns, odd ribosomes, and small enigmatic genomes across a large radiation of phyla.</title>
        <authorList>
            <person name="Brown C.T."/>
            <person name="Hug L.A."/>
            <person name="Thomas B.C."/>
            <person name="Sharon I."/>
            <person name="Castelle C.J."/>
            <person name="Singh A."/>
            <person name="Wilkins M.J."/>
            <person name="Williams K.H."/>
            <person name="Banfield J.F."/>
        </authorList>
    </citation>
    <scope>NUCLEOTIDE SEQUENCE [LARGE SCALE GENOMIC DNA]</scope>
</reference>
<dbReference type="PANTHER" id="PTHR43646">
    <property type="entry name" value="GLYCOSYLTRANSFERASE"/>
    <property type="match status" value="1"/>
</dbReference>
<accession>A0A0G1N878</accession>
<evidence type="ECO:0000256" key="2">
    <source>
        <dbReference type="ARBA" id="ARBA00022475"/>
    </source>
</evidence>
<dbReference type="Proteomes" id="UP000034922">
    <property type="component" value="Unassembled WGS sequence"/>
</dbReference>
<evidence type="ECO:0000259" key="6">
    <source>
        <dbReference type="Pfam" id="PF00535"/>
    </source>
</evidence>
<dbReference type="CDD" id="cd00761">
    <property type="entry name" value="Glyco_tranf_GTA_type"/>
    <property type="match status" value="1"/>
</dbReference>
<dbReference type="InterPro" id="IPR029044">
    <property type="entry name" value="Nucleotide-diphossugar_trans"/>
</dbReference>
<dbReference type="GO" id="GO:0005886">
    <property type="term" value="C:plasma membrane"/>
    <property type="evidence" value="ECO:0007669"/>
    <property type="project" value="UniProtKB-SubCell"/>
</dbReference>
<comment type="caution">
    <text evidence="7">The sequence shown here is derived from an EMBL/GenBank/DDBJ whole genome shotgun (WGS) entry which is preliminary data.</text>
</comment>
<evidence type="ECO:0000313" key="8">
    <source>
        <dbReference type="Proteomes" id="UP000034922"/>
    </source>
</evidence>
<keyword evidence="3" id="KW-0328">Glycosyltransferase</keyword>
<evidence type="ECO:0000313" key="7">
    <source>
        <dbReference type="EMBL" id="KKU16696.1"/>
    </source>
</evidence>
<dbReference type="EMBL" id="LCLM01000026">
    <property type="protein sequence ID" value="KKU16696.1"/>
    <property type="molecule type" value="Genomic_DNA"/>
</dbReference>
<comment type="subcellular location">
    <subcellularLocation>
        <location evidence="1">Cell membrane</location>
    </subcellularLocation>
</comment>
<dbReference type="STRING" id="1618589.UX25_C0026G0004"/>
<evidence type="ECO:0000256" key="4">
    <source>
        <dbReference type="ARBA" id="ARBA00022679"/>
    </source>
</evidence>
<sequence length="290" mass="32057">MTSERQNYCDREQYQFESTRNLFRELRGIGFERYLSQHANEIRMRLEVFEQNPLADVVVAAFNEQDYLPAAIDALSRQTIPIKIIVVDNGSSDATLAITSSLGLSVIPEPIQGIGSAKKAGILHTQTHCILICDADTAPVPTWAEAVGSKLANNYDELNAVYCPVLYHDNYSLDIAAYNLAALGAKFLRSKTANPHYQGNNCGYTGKVRDILINDDNPQAGDDGPIHKKIMTLGGHTEWVWSPRALAFTSARRLKQHGVANVFVRRAAHLITGNSGVAYYTIYDANERGV</sequence>
<dbReference type="PANTHER" id="PTHR43646:SF2">
    <property type="entry name" value="GLYCOSYLTRANSFERASE 2-LIKE DOMAIN-CONTAINING PROTEIN"/>
    <property type="match status" value="1"/>
</dbReference>
<evidence type="ECO:0000256" key="1">
    <source>
        <dbReference type="ARBA" id="ARBA00004236"/>
    </source>
</evidence>